<dbReference type="EMBL" id="JWZX01001848">
    <property type="protein sequence ID" value="KOO32103.1"/>
    <property type="molecule type" value="Genomic_DNA"/>
</dbReference>
<dbReference type="Proteomes" id="UP000037460">
    <property type="component" value="Unassembled WGS sequence"/>
</dbReference>
<keyword evidence="3" id="KW-1185">Reference proteome</keyword>
<feature type="domain" description="OTU" evidence="1">
    <location>
        <begin position="93"/>
        <end position="209"/>
    </location>
</feature>
<keyword evidence="2" id="KW-0645">Protease</keyword>
<dbReference type="SUPFAM" id="SSF54001">
    <property type="entry name" value="Cysteine proteinases"/>
    <property type="match status" value="1"/>
</dbReference>
<organism evidence="2 3">
    <name type="scientific">Chrysochromulina tobinii</name>
    <dbReference type="NCBI Taxonomy" id="1460289"/>
    <lineage>
        <taxon>Eukaryota</taxon>
        <taxon>Haptista</taxon>
        <taxon>Haptophyta</taxon>
        <taxon>Prymnesiophyceae</taxon>
        <taxon>Prymnesiales</taxon>
        <taxon>Chrysochromulinaceae</taxon>
        <taxon>Chrysochromulina</taxon>
    </lineage>
</organism>
<accession>A0A0M0K136</accession>
<protein>
    <submittedName>
        <fullName evidence="2">Otu-like cysteine protease domain-containing protein</fullName>
    </submittedName>
</protein>
<dbReference type="CDD" id="cd22751">
    <property type="entry name" value="OTU_plant_OTU9-like"/>
    <property type="match status" value="1"/>
</dbReference>
<dbReference type="Gene3D" id="3.90.70.80">
    <property type="match status" value="1"/>
</dbReference>
<dbReference type="AlphaFoldDB" id="A0A0M0K136"/>
<dbReference type="GO" id="GO:0006508">
    <property type="term" value="P:proteolysis"/>
    <property type="evidence" value="ECO:0007669"/>
    <property type="project" value="UniProtKB-KW"/>
</dbReference>
<dbReference type="PANTHER" id="PTHR12419:SF11">
    <property type="entry name" value="OTU DOMAIN-CONTAINING PROTEIN DDB_G0284757"/>
    <property type="match status" value="1"/>
</dbReference>
<dbReference type="Pfam" id="PF02338">
    <property type="entry name" value="OTU"/>
    <property type="match status" value="1"/>
</dbReference>
<dbReference type="GO" id="GO:0004843">
    <property type="term" value="F:cysteine-type deubiquitinase activity"/>
    <property type="evidence" value="ECO:0007669"/>
    <property type="project" value="TreeGrafter"/>
</dbReference>
<evidence type="ECO:0000313" key="2">
    <source>
        <dbReference type="EMBL" id="KOO32103.1"/>
    </source>
</evidence>
<evidence type="ECO:0000259" key="1">
    <source>
        <dbReference type="PROSITE" id="PS50802"/>
    </source>
</evidence>
<comment type="caution">
    <text evidence="2">The sequence shown here is derived from an EMBL/GenBank/DDBJ whole genome shotgun (WGS) entry which is preliminary data.</text>
</comment>
<name>A0A0M0K136_9EUKA</name>
<dbReference type="OrthoDB" id="415023at2759"/>
<evidence type="ECO:0000313" key="3">
    <source>
        <dbReference type="Proteomes" id="UP000037460"/>
    </source>
</evidence>
<gene>
    <name evidence="2" type="ORF">Ctob_013025</name>
</gene>
<dbReference type="InterPro" id="IPR003323">
    <property type="entry name" value="OTU_dom"/>
</dbReference>
<dbReference type="InterPro" id="IPR050704">
    <property type="entry name" value="Peptidase_C85-like"/>
</dbReference>
<dbReference type="GO" id="GO:0016579">
    <property type="term" value="P:protein deubiquitination"/>
    <property type="evidence" value="ECO:0007669"/>
    <property type="project" value="TreeGrafter"/>
</dbReference>
<dbReference type="PROSITE" id="PS50802">
    <property type="entry name" value="OTU"/>
    <property type="match status" value="1"/>
</dbReference>
<keyword evidence="2" id="KW-0378">Hydrolase</keyword>
<sequence>MLAVLRSWMGPSTSQAPTIVEGSADAAIVRALEATTPNPIITISQLARVLRAIFVLKRWARATTGAQKRRKGHAAKIGAAVTVLKQRLSYYGLHMLQVGGDGNCQFRSASQQLFGTEAHHGYVRQQAVEYMRSHKALFSGFCADAVEFERYLARIARDRTWGDELTLRAISDSFGAHVHVVTSHERNWYLKYLPDTPKTSKHVFLACEGLGTSEPSDDI</sequence>
<dbReference type="PANTHER" id="PTHR12419">
    <property type="entry name" value="OTU DOMAIN CONTAINING PROTEIN"/>
    <property type="match status" value="1"/>
</dbReference>
<proteinExistence type="predicted"/>
<reference evidence="3" key="1">
    <citation type="journal article" date="2015" name="PLoS Genet.">
        <title>Genome Sequence and Transcriptome Analyses of Chrysochromulina tobin: Metabolic Tools for Enhanced Algal Fitness in the Prominent Order Prymnesiales (Haptophyceae).</title>
        <authorList>
            <person name="Hovde B.T."/>
            <person name="Deodato C.R."/>
            <person name="Hunsperger H.M."/>
            <person name="Ryken S.A."/>
            <person name="Yost W."/>
            <person name="Jha R.K."/>
            <person name="Patterson J."/>
            <person name="Monnat R.J. Jr."/>
            <person name="Barlow S.B."/>
            <person name="Starkenburg S.R."/>
            <person name="Cattolico R.A."/>
        </authorList>
    </citation>
    <scope>NUCLEOTIDE SEQUENCE</scope>
    <source>
        <strain evidence="3">CCMP291</strain>
    </source>
</reference>
<dbReference type="InterPro" id="IPR038765">
    <property type="entry name" value="Papain-like_cys_pep_sf"/>
</dbReference>